<proteinExistence type="predicted"/>
<dbReference type="Proteomes" id="UP001054945">
    <property type="component" value="Unassembled WGS sequence"/>
</dbReference>
<protein>
    <submittedName>
        <fullName evidence="1">Uncharacterized protein</fullName>
    </submittedName>
</protein>
<organism evidence="1 2">
    <name type="scientific">Caerostris extrusa</name>
    <name type="common">Bark spider</name>
    <name type="synonym">Caerostris bankana</name>
    <dbReference type="NCBI Taxonomy" id="172846"/>
    <lineage>
        <taxon>Eukaryota</taxon>
        <taxon>Metazoa</taxon>
        <taxon>Ecdysozoa</taxon>
        <taxon>Arthropoda</taxon>
        <taxon>Chelicerata</taxon>
        <taxon>Arachnida</taxon>
        <taxon>Araneae</taxon>
        <taxon>Araneomorphae</taxon>
        <taxon>Entelegynae</taxon>
        <taxon>Araneoidea</taxon>
        <taxon>Araneidae</taxon>
        <taxon>Caerostris</taxon>
    </lineage>
</organism>
<gene>
    <name evidence="1" type="primary">AVEN_12850_1</name>
    <name evidence="1" type="ORF">CEXT_115691</name>
</gene>
<sequence>MVTTPSEYRGLPDYYTEQIRNNLAASVATSVSGYTDTTDTASFVDRYIRQAAGYKNGIQGLTVDLPSPDSGIGDTTITSRDNSTLPHVERLEGHLDRALVFDTTAASF</sequence>
<dbReference type="AlphaFoldDB" id="A0AAV4RX81"/>
<evidence type="ECO:0000313" key="1">
    <source>
        <dbReference type="EMBL" id="GIY26035.1"/>
    </source>
</evidence>
<accession>A0AAV4RX81</accession>
<dbReference type="EMBL" id="BPLR01008617">
    <property type="protein sequence ID" value="GIY26035.1"/>
    <property type="molecule type" value="Genomic_DNA"/>
</dbReference>
<reference evidence="1 2" key="1">
    <citation type="submission" date="2021-06" db="EMBL/GenBank/DDBJ databases">
        <title>Caerostris extrusa draft genome.</title>
        <authorList>
            <person name="Kono N."/>
            <person name="Arakawa K."/>
        </authorList>
    </citation>
    <scope>NUCLEOTIDE SEQUENCE [LARGE SCALE GENOMIC DNA]</scope>
</reference>
<name>A0AAV4RX81_CAEEX</name>
<keyword evidence="2" id="KW-1185">Reference proteome</keyword>
<comment type="caution">
    <text evidence="1">The sequence shown here is derived from an EMBL/GenBank/DDBJ whole genome shotgun (WGS) entry which is preliminary data.</text>
</comment>
<evidence type="ECO:0000313" key="2">
    <source>
        <dbReference type="Proteomes" id="UP001054945"/>
    </source>
</evidence>